<dbReference type="OrthoDB" id="8115543at2"/>
<dbReference type="RefSeq" id="WP_141167555.1">
    <property type="nucleotide sequence ID" value="NZ_VHLH01000025.1"/>
</dbReference>
<dbReference type="AlphaFoldDB" id="A0A506U2X8"/>
<reference evidence="2 3" key="1">
    <citation type="submission" date="2019-06" db="EMBL/GenBank/DDBJ databases">
        <authorList>
            <person name="Li M."/>
        </authorList>
    </citation>
    <scope>NUCLEOTIDE SEQUENCE [LARGE SCALE GENOMIC DNA]</scope>
    <source>
        <strain evidence="2 3">BGMRC6574</strain>
    </source>
</reference>
<evidence type="ECO:0000313" key="3">
    <source>
        <dbReference type="Proteomes" id="UP000320314"/>
    </source>
</evidence>
<name>A0A506U2X8_9HYPH</name>
<organism evidence="2 3">
    <name type="scientific">Pararhizobium mangrovi</name>
    <dbReference type="NCBI Taxonomy" id="2590452"/>
    <lineage>
        <taxon>Bacteria</taxon>
        <taxon>Pseudomonadati</taxon>
        <taxon>Pseudomonadota</taxon>
        <taxon>Alphaproteobacteria</taxon>
        <taxon>Hyphomicrobiales</taxon>
        <taxon>Rhizobiaceae</taxon>
        <taxon>Rhizobium/Agrobacterium group</taxon>
        <taxon>Pararhizobium</taxon>
    </lineage>
</organism>
<gene>
    <name evidence="2" type="ORF">FJU11_13305</name>
</gene>
<feature type="region of interest" description="Disordered" evidence="1">
    <location>
        <begin position="14"/>
        <end position="33"/>
    </location>
</feature>
<evidence type="ECO:0008006" key="4">
    <source>
        <dbReference type="Google" id="ProtNLM"/>
    </source>
</evidence>
<protein>
    <recommendedName>
        <fullName evidence="4">PilZ domain-containing protein</fullName>
    </recommendedName>
</protein>
<accession>A0A506U2X8</accession>
<dbReference type="Proteomes" id="UP000320314">
    <property type="component" value="Unassembled WGS sequence"/>
</dbReference>
<dbReference type="EMBL" id="VHLH01000025">
    <property type="protein sequence ID" value="TPW26939.1"/>
    <property type="molecule type" value="Genomic_DNA"/>
</dbReference>
<evidence type="ECO:0000313" key="2">
    <source>
        <dbReference type="EMBL" id="TPW26939.1"/>
    </source>
</evidence>
<sequence>MAFETIAQSAVNTSANRVTRTQGEETAMATAKRHSLTTLGDRESPSDRRHRYRRDANCAVLLLYRNAGTHIFRQRQVWLSNICEDGALLVTEGIVDPVEETFLVLPGMRAKARASVLRQGVFTLAVNFATALPTALVDRIARLEPRPAAPVSSNNFAPATEDARKPD</sequence>
<keyword evidence="3" id="KW-1185">Reference proteome</keyword>
<evidence type="ECO:0000256" key="1">
    <source>
        <dbReference type="SAM" id="MobiDB-lite"/>
    </source>
</evidence>
<proteinExistence type="predicted"/>
<comment type="caution">
    <text evidence="2">The sequence shown here is derived from an EMBL/GenBank/DDBJ whole genome shotgun (WGS) entry which is preliminary data.</text>
</comment>